<proteinExistence type="predicted"/>
<dbReference type="Proteomes" id="UP001289645">
    <property type="component" value="Unassembled WGS sequence"/>
</dbReference>
<name>A0ACC6MCC5_MYCPF</name>
<evidence type="ECO:0000313" key="2">
    <source>
        <dbReference type="Proteomes" id="UP001289645"/>
    </source>
</evidence>
<sequence>MGGDQPVHVATDDAQVRPRWRFVGPGLVVAATGVGAADLVATLVAGARYGYALLWVAVLGAILKVILVEAAGRYSLATERSIFEGWRSLGRWTTWYFAPYIVIWGFVYGATAMSSSALPIITLFPGLELRWVAMISGLIGLAMVWFGSYLAFEKVIAVLVGVMFVTVVGAAIVAVPNVGQILLGLRPILPEGSVLYALALAGGVGGTITLAAYGYWLREKGWYAPRFMKVMRIDNGVAYLVTGIFVVAMLIVGAELLYSANVAVATGDRGLLDLANVLDDRYGDWFGKVFLLGFWSASFSSLIGVWSGVSLLFADFVGNLRGLPSGHPDTRTGGKLFKSYLLWLTFPPMVLLFLDEPQALVITYGVLGALFMPFLAITLLVLLNKRRDGALPHTEVPARWRNGWLSNSLLALCALLFVALSINELVNRVKPLLPGAG</sequence>
<evidence type="ECO:0000313" key="1">
    <source>
        <dbReference type="EMBL" id="MDZ5084601.1"/>
    </source>
</evidence>
<protein>
    <submittedName>
        <fullName evidence="1">Nramp family divalent metal transporter</fullName>
    </submittedName>
</protein>
<organism evidence="1 2">
    <name type="scientific">Mycolicibacterium parafortuitum</name>
    <name type="common">Mycobacterium parafortuitum</name>
    <dbReference type="NCBI Taxonomy" id="39692"/>
    <lineage>
        <taxon>Bacteria</taxon>
        <taxon>Bacillati</taxon>
        <taxon>Actinomycetota</taxon>
        <taxon>Actinomycetes</taxon>
        <taxon>Mycobacteriales</taxon>
        <taxon>Mycobacteriaceae</taxon>
        <taxon>Mycolicibacterium</taxon>
    </lineage>
</organism>
<accession>A0ACC6MCC5</accession>
<dbReference type="EMBL" id="JAOXLN010000003">
    <property type="protein sequence ID" value="MDZ5084601.1"/>
    <property type="molecule type" value="Genomic_DNA"/>
</dbReference>
<reference evidence="1 2" key="1">
    <citation type="journal article" date="2021" name="Chemosphere">
        <title>Bioballs carrying a syntrophic Rhodococcus and Mycolicibacterium consortium for simultaneous sorption and biodegradation of fuel oil in contaminated freshwater.</title>
        <authorList>
            <person name="Naloka K."/>
            <person name="Polrit D."/>
            <person name="Muangchinda C."/>
            <person name="Thoetkiattikul H."/>
            <person name="Pinyakong O."/>
        </authorList>
    </citation>
    <scope>NUCLEOTIDE SEQUENCE [LARGE SCALE GENOMIC DNA]</scope>
    <source>
        <strain evidence="1 2">J101</strain>
    </source>
</reference>
<gene>
    <name evidence="1" type="ORF">OHX15_04310</name>
</gene>
<keyword evidence="2" id="KW-1185">Reference proteome</keyword>
<comment type="caution">
    <text evidence="1">The sequence shown here is derived from an EMBL/GenBank/DDBJ whole genome shotgun (WGS) entry which is preliminary data.</text>
</comment>